<dbReference type="AlphaFoldDB" id="A0A6P4E3K7"/>
<accession>A0A6P4E3K7</accession>
<proteinExistence type="predicted"/>
<dbReference type="EnsemblMetazoa" id="XM_017116993.1">
    <property type="protein sequence ID" value="XP_016972482.1"/>
    <property type="gene ID" value="LOC108039857"/>
</dbReference>
<keyword evidence="1" id="KW-0812">Transmembrane</keyword>
<keyword evidence="1" id="KW-0472">Membrane</keyword>
<reference evidence="2" key="3">
    <citation type="submission" date="2025-05" db="UniProtKB">
        <authorList>
            <consortium name="EnsemblMetazoa"/>
        </authorList>
    </citation>
    <scope>IDENTIFICATION</scope>
</reference>
<reference evidence="3" key="1">
    <citation type="journal article" date="2021" name="Elife">
        <title>Highly contiguous assemblies of 101 drosophilid genomes.</title>
        <authorList>
            <person name="Kim B.Y."/>
            <person name="Wang J.R."/>
            <person name="Miller D.E."/>
            <person name="Barmina O."/>
            <person name="Delaney E."/>
            <person name="Thompson A."/>
            <person name="Comeault A.A."/>
            <person name="Peede D."/>
            <person name="D'Agostino E.R."/>
            <person name="Pelaez J."/>
            <person name="Aguilar J.M."/>
            <person name="Haji D."/>
            <person name="Matsunaga T."/>
            <person name="Armstrong E.E."/>
            <person name="Zych M."/>
            <person name="Ogawa Y."/>
            <person name="Stamenkovic-Radak M."/>
            <person name="Jelic M."/>
            <person name="Veselinovic M.S."/>
            <person name="Tanaskovic M."/>
            <person name="Eric P."/>
            <person name="Gao J.J."/>
            <person name="Katoh T.K."/>
            <person name="Toda M.J."/>
            <person name="Watabe H."/>
            <person name="Watada M."/>
            <person name="Davis J.S."/>
            <person name="Moyle L.C."/>
            <person name="Manoli G."/>
            <person name="Bertolini E."/>
            <person name="Kostal V."/>
            <person name="Hawley R.S."/>
            <person name="Takahashi A."/>
            <person name="Jones C.D."/>
            <person name="Price D.K."/>
            <person name="Whiteman N."/>
            <person name="Kopp A."/>
            <person name="Matute D.R."/>
            <person name="Petrov D.A."/>
        </authorList>
    </citation>
    <scope>NUCLEOTIDE SEQUENCE [LARGE SCALE GENOMIC DNA]</scope>
</reference>
<dbReference type="RefSeq" id="XP_016972482.1">
    <property type="nucleotide sequence ID" value="XM_017116993.1"/>
</dbReference>
<organism evidence="4">
    <name type="scientific">Drosophila rhopaloa</name>
    <name type="common">Fruit fly</name>
    <dbReference type="NCBI Taxonomy" id="1041015"/>
    <lineage>
        <taxon>Eukaryota</taxon>
        <taxon>Metazoa</taxon>
        <taxon>Ecdysozoa</taxon>
        <taxon>Arthropoda</taxon>
        <taxon>Hexapoda</taxon>
        <taxon>Insecta</taxon>
        <taxon>Pterygota</taxon>
        <taxon>Neoptera</taxon>
        <taxon>Endopterygota</taxon>
        <taxon>Diptera</taxon>
        <taxon>Brachycera</taxon>
        <taxon>Muscomorpha</taxon>
        <taxon>Ephydroidea</taxon>
        <taxon>Drosophilidae</taxon>
        <taxon>Drosophila</taxon>
        <taxon>Sophophora</taxon>
    </lineage>
</organism>
<evidence type="ECO:0000313" key="4">
    <source>
        <dbReference type="RefSeq" id="XP_016972482.1"/>
    </source>
</evidence>
<feature type="transmembrane region" description="Helical" evidence="1">
    <location>
        <begin position="64"/>
        <end position="86"/>
    </location>
</feature>
<protein>
    <submittedName>
        <fullName evidence="4">Uncharacterized protein LOC108039857 isoform X1</fullName>
    </submittedName>
</protein>
<evidence type="ECO:0000313" key="3">
    <source>
        <dbReference type="Proteomes" id="UP001652680"/>
    </source>
</evidence>
<dbReference type="OrthoDB" id="7871305at2759"/>
<evidence type="ECO:0000256" key="1">
    <source>
        <dbReference type="SAM" id="Phobius"/>
    </source>
</evidence>
<keyword evidence="1" id="KW-1133">Transmembrane helix</keyword>
<dbReference type="GeneID" id="108039857"/>
<gene>
    <name evidence="4" type="primary">LOC108039857</name>
    <name evidence="2" type="synonym">108039857</name>
</gene>
<name>A0A6P4E3K7_DRORH</name>
<sequence length="210" mass="22916">MAPAISTSVTMATTLLSTTTEVLNSTLTTEGTTSTSKYPTYITVGPQVDPYINNGPYMFFYPSYVVYVVLVFFFVISFPLAMIVSAKRKQNTTTRNLAQQRQRARRQMEINVTNNCNDSSRGATNVCVNTQDEISVLPKTLDLPPSYDEAAFSDRKQDSTLTIATSLEASNPNLTTGINEPPPVYEANVATTTTSTTTTVFLVNGQPPVV</sequence>
<dbReference type="Proteomes" id="UP001652680">
    <property type="component" value="Unassembled WGS sequence"/>
</dbReference>
<evidence type="ECO:0000313" key="2">
    <source>
        <dbReference type="EnsemblMetazoa" id="XP_016972482.1"/>
    </source>
</evidence>
<reference evidence="4" key="2">
    <citation type="submission" date="2025-04" db="UniProtKB">
        <authorList>
            <consortium name="RefSeq"/>
        </authorList>
    </citation>
    <scope>IDENTIFICATION</scope>
</reference>
<keyword evidence="3" id="KW-1185">Reference proteome</keyword>